<protein>
    <submittedName>
        <fullName evidence="3">Hypp5118 protein</fullName>
    </submittedName>
</protein>
<feature type="transmembrane region" description="Helical" evidence="2">
    <location>
        <begin position="35"/>
        <end position="54"/>
    </location>
</feature>
<evidence type="ECO:0000256" key="2">
    <source>
        <dbReference type="SAM" id="Phobius"/>
    </source>
</evidence>
<dbReference type="OrthoDB" id="10020497at2759"/>
<accession>A0A8K0ADM1</accession>
<keyword evidence="4" id="KW-1185">Reference proteome</keyword>
<name>A0A8K0ADM1_BRALA</name>
<reference evidence="3" key="1">
    <citation type="submission" date="2022-01" db="EMBL/GenBank/DDBJ databases">
        <authorList>
            <person name="Braso-Vives M."/>
        </authorList>
    </citation>
    <scope>NUCLEOTIDE SEQUENCE</scope>
</reference>
<evidence type="ECO:0000313" key="3">
    <source>
        <dbReference type="EMBL" id="CAH1273394.1"/>
    </source>
</evidence>
<gene>
    <name evidence="3" type="primary">Hypp5118</name>
    <name evidence="3" type="ORF">BLAG_LOCUS24755</name>
</gene>
<dbReference type="Proteomes" id="UP000838412">
    <property type="component" value="Chromosome 9"/>
</dbReference>
<dbReference type="AlphaFoldDB" id="A0A8K0ADM1"/>
<evidence type="ECO:0000313" key="4">
    <source>
        <dbReference type="Proteomes" id="UP000838412"/>
    </source>
</evidence>
<evidence type="ECO:0000256" key="1">
    <source>
        <dbReference type="SAM" id="MobiDB-lite"/>
    </source>
</evidence>
<feature type="region of interest" description="Disordered" evidence="1">
    <location>
        <begin position="95"/>
        <end position="209"/>
    </location>
</feature>
<sequence>MEPPPSYLQNYNLSSLLTGGVEDPPALRNDVRRQWAGCVSFMGVLLLTGGIFVLKENFSAVGGKTMIAIGLLAILGATGVNCCLSMAQWKGEEDVRGREMGQGQLATASPASLAPASSRAEMTGSSQRCLSGTELAGQPPVPLFLSDEPPQYDDRPGGPPPKYPGTEDFHDQAQSFSSTSNSSVVPNDLPPPPSYEDVVRATQARQTSL</sequence>
<keyword evidence="2" id="KW-0472">Membrane</keyword>
<keyword evidence="2" id="KW-0812">Transmembrane</keyword>
<feature type="compositionally biased region" description="Low complexity" evidence="1">
    <location>
        <begin position="105"/>
        <end position="120"/>
    </location>
</feature>
<keyword evidence="2" id="KW-1133">Transmembrane helix</keyword>
<dbReference type="EMBL" id="OV696694">
    <property type="protein sequence ID" value="CAH1273394.1"/>
    <property type="molecule type" value="Genomic_DNA"/>
</dbReference>
<proteinExistence type="predicted"/>
<feature type="transmembrane region" description="Helical" evidence="2">
    <location>
        <begin position="66"/>
        <end position="87"/>
    </location>
</feature>
<organism evidence="3 4">
    <name type="scientific">Branchiostoma lanceolatum</name>
    <name type="common">Common lancelet</name>
    <name type="synonym">Amphioxus lanceolatum</name>
    <dbReference type="NCBI Taxonomy" id="7740"/>
    <lineage>
        <taxon>Eukaryota</taxon>
        <taxon>Metazoa</taxon>
        <taxon>Chordata</taxon>
        <taxon>Cephalochordata</taxon>
        <taxon>Leptocardii</taxon>
        <taxon>Amphioxiformes</taxon>
        <taxon>Branchiostomatidae</taxon>
        <taxon>Branchiostoma</taxon>
    </lineage>
</organism>